<dbReference type="InterPro" id="IPR051327">
    <property type="entry name" value="MATE_MepA_subfamily"/>
</dbReference>
<dbReference type="Pfam" id="PF01554">
    <property type="entry name" value="MatE"/>
    <property type="match status" value="2"/>
</dbReference>
<keyword evidence="6 10" id="KW-0812">Transmembrane</keyword>
<dbReference type="GO" id="GO:0046677">
    <property type="term" value="P:response to antibiotic"/>
    <property type="evidence" value="ECO:0007669"/>
    <property type="project" value="UniProtKB-KW"/>
</dbReference>
<dbReference type="OrthoDB" id="9808954at2"/>
<dbReference type="RefSeq" id="WP_101184488.1">
    <property type="nucleotide sequence ID" value="NZ_CP031218.1"/>
</dbReference>
<accession>A0A2N1J3G4</accession>
<dbReference type="PIRSF" id="PIRSF006603">
    <property type="entry name" value="DinF"/>
    <property type="match status" value="1"/>
</dbReference>
<evidence type="ECO:0000256" key="1">
    <source>
        <dbReference type="ARBA" id="ARBA00004651"/>
    </source>
</evidence>
<reference evidence="11 12" key="1">
    <citation type="submission" date="2017-09" db="EMBL/GenBank/DDBJ databases">
        <title>Genomics of the genus Arcobacter.</title>
        <authorList>
            <person name="Perez-Cataluna A."/>
            <person name="Figueras M.J."/>
            <person name="Salas-Masso N."/>
        </authorList>
    </citation>
    <scope>NUCLEOTIDE SEQUENCE [LARGE SCALE GENOMIC DNA]</scope>
    <source>
        <strain evidence="11 12">DSM 18005</strain>
    </source>
</reference>
<feature type="transmembrane region" description="Helical" evidence="10">
    <location>
        <begin position="128"/>
        <end position="147"/>
    </location>
</feature>
<dbReference type="EMBL" id="NXIF01000023">
    <property type="protein sequence ID" value="PKI81089.1"/>
    <property type="molecule type" value="Genomic_DNA"/>
</dbReference>
<evidence type="ECO:0000256" key="7">
    <source>
        <dbReference type="ARBA" id="ARBA00022989"/>
    </source>
</evidence>
<sequence length="455" mass="50802">MLTTKPITVFFKYAIPSILGLLAISSAGIIDGYFVGNYVGPTALAAMNMSYPIITIIIGFAFMFAVGSSVICAKLMGEKNLKEANNIFSKSIIFIVFSSILLALLLYFNLDNIFSLFNAKEDLKNLTVSYLSIILFFMPILMVAIVLDFFVRVDEQPNLAFLALVSSAVANIILDYIFIVEYGFGIQAAAYATGISQALIFFILLPYFLSKKSSFSFIKPYGDFSSIYKAMKNGSSEFINEASAGITVIIFNYIMLQNFGTFGVTAYTIIGYFITVSLMINFAIADSMQPVISKNFGAKNFIRINKFLKIAVTFLIIIAIVLVSLVLSFPDVLIELFLEGDSKKSIENLTLQFIYYSWPAFLFSGISILITSYFTSIQRPFYSITIALSRSFVFPISLIIILPIYLGSVGIFITLALSEFFTFLIAIYLFLRKREKMPTSLINTNKKDYEVESLK</sequence>
<dbReference type="GO" id="GO:0015297">
    <property type="term" value="F:antiporter activity"/>
    <property type="evidence" value="ECO:0007669"/>
    <property type="project" value="InterPro"/>
</dbReference>
<dbReference type="KEGG" id="ahs:AHALO_0729"/>
<comment type="subcellular location">
    <subcellularLocation>
        <location evidence="1">Cell membrane</location>
        <topology evidence="1">Multi-pass membrane protein</topology>
    </subcellularLocation>
</comment>
<proteinExistence type="inferred from homology"/>
<feature type="transmembrane region" description="Helical" evidence="10">
    <location>
        <begin position="159"/>
        <end position="179"/>
    </location>
</feature>
<keyword evidence="7 10" id="KW-1133">Transmembrane helix</keyword>
<keyword evidence="8 10" id="KW-0472">Membrane</keyword>
<dbReference type="InterPro" id="IPR002528">
    <property type="entry name" value="MATE_fam"/>
</dbReference>
<feature type="transmembrane region" description="Helical" evidence="10">
    <location>
        <begin position="87"/>
        <end position="108"/>
    </location>
</feature>
<evidence type="ECO:0000256" key="5">
    <source>
        <dbReference type="ARBA" id="ARBA00022475"/>
    </source>
</evidence>
<dbReference type="CDD" id="cd13143">
    <property type="entry name" value="MATE_MepA_like"/>
    <property type="match status" value="1"/>
</dbReference>
<keyword evidence="4" id="KW-0813">Transport</keyword>
<dbReference type="AlphaFoldDB" id="A0A2N1J3G4"/>
<dbReference type="InterPro" id="IPR048279">
    <property type="entry name" value="MdtK-like"/>
</dbReference>
<comment type="similarity">
    <text evidence="2">Belongs to the multi antimicrobial extrusion (MATE) (TC 2.A.66.1) family. MepA subfamily.</text>
</comment>
<dbReference type="PANTHER" id="PTHR43823">
    <property type="entry name" value="SPORULATION PROTEIN YKVU"/>
    <property type="match status" value="1"/>
</dbReference>
<evidence type="ECO:0000256" key="10">
    <source>
        <dbReference type="SAM" id="Phobius"/>
    </source>
</evidence>
<feature type="transmembrane region" description="Helical" evidence="10">
    <location>
        <begin position="9"/>
        <end position="30"/>
    </location>
</feature>
<feature type="transmembrane region" description="Helical" evidence="10">
    <location>
        <begin position="353"/>
        <end position="374"/>
    </location>
</feature>
<comment type="caution">
    <text evidence="11">The sequence shown here is derived from an EMBL/GenBank/DDBJ whole genome shotgun (WGS) entry which is preliminary data.</text>
</comment>
<evidence type="ECO:0000256" key="9">
    <source>
        <dbReference type="ARBA" id="ARBA00023251"/>
    </source>
</evidence>
<dbReference type="PANTHER" id="PTHR43823:SF3">
    <property type="entry name" value="MULTIDRUG EXPORT PROTEIN MEPA"/>
    <property type="match status" value="1"/>
</dbReference>
<keyword evidence="5" id="KW-1003">Cell membrane</keyword>
<feature type="transmembrane region" description="Helical" evidence="10">
    <location>
        <begin position="50"/>
        <end position="75"/>
    </location>
</feature>
<feature type="transmembrane region" description="Helical" evidence="10">
    <location>
        <begin position="238"/>
        <end position="256"/>
    </location>
</feature>
<feature type="transmembrane region" description="Helical" evidence="10">
    <location>
        <begin position="411"/>
        <end position="431"/>
    </location>
</feature>
<dbReference type="InterPro" id="IPR045070">
    <property type="entry name" value="MATE_MepA-like"/>
</dbReference>
<feature type="transmembrane region" description="Helical" evidence="10">
    <location>
        <begin position="307"/>
        <end position="329"/>
    </location>
</feature>
<evidence type="ECO:0000256" key="3">
    <source>
        <dbReference type="ARBA" id="ARBA00022106"/>
    </source>
</evidence>
<feature type="transmembrane region" description="Helical" evidence="10">
    <location>
        <begin position="381"/>
        <end position="405"/>
    </location>
</feature>
<evidence type="ECO:0000256" key="4">
    <source>
        <dbReference type="ARBA" id="ARBA00022448"/>
    </source>
</evidence>
<keyword evidence="9" id="KW-0046">Antibiotic resistance</keyword>
<feature type="transmembrane region" description="Helical" evidence="10">
    <location>
        <begin position="262"/>
        <end position="286"/>
    </location>
</feature>
<evidence type="ECO:0000256" key="8">
    <source>
        <dbReference type="ARBA" id="ARBA00023136"/>
    </source>
</evidence>
<dbReference type="GO" id="GO:0005886">
    <property type="term" value="C:plasma membrane"/>
    <property type="evidence" value="ECO:0007669"/>
    <property type="project" value="UniProtKB-SubCell"/>
</dbReference>
<organism evidence="11 12">
    <name type="scientific">Malaciobacter halophilus</name>
    <dbReference type="NCBI Taxonomy" id="197482"/>
    <lineage>
        <taxon>Bacteria</taxon>
        <taxon>Pseudomonadati</taxon>
        <taxon>Campylobacterota</taxon>
        <taxon>Epsilonproteobacteria</taxon>
        <taxon>Campylobacterales</taxon>
        <taxon>Arcobacteraceae</taxon>
        <taxon>Malaciobacter</taxon>
    </lineage>
</organism>
<dbReference type="GO" id="GO:0042910">
    <property type="term" value="F:xenobiotic transmembrane transporter activity"/>
    <property type="evidence" value="ECO:0007669"/>
    <property type="project" value="InterPro"/>
</dbReference>
<name>A0A2N1J3G4_9BACT</name>
<evidence type="ECO:0000313" key="12">
    <source>
        <dbReference type="Proteomes" id="UP000233248"/>
    </source>
</evidence>
<gene>
    <name evidence="11" type="ORF">CP960_05890</name>
</gene>
<evidence type="ECO:0000313" key="11">
    <source>
        <dbReference type="EMBL" id="PKI81089.1"/>
    </source>
</evidence>
<evidence type="ECO:0000256" key="2">
    <source>
        <dbReference type="ARBA" id="ARBA00008417"/>
    </source>
</evidence>
<dbReference type="Proteomes" id="UP000233248">
    <property type="component" value="Unassembled WGS sequence"/>
</dbReference>
<protein>
    <recommendedName>
        <fullName evidence="3">Multidrug export protein MepA</fullName>
    </recommendedName>
</protein>
<dbReference type="NCBIfam" id="TIGR00797">
    <property type="entry name" value="matE"/>
    <property type="match status" value="1"/>
</dbReference>
<evidence type="ECO:0000256" key="6">
    <source>
        <dbReference type="ARBA" id="ARBA00022692"/>
    </source>
</evidence>
<feature type="transmembrane region" description="Helical" evidence="10">
    <location>
        <begin position="185"/>
        <end position="209"/>
    </location>
</feature>
<keyword evidence="12" id="KW-1185">Reference proteome</keyword>